<dbReference type="PANTHER" id="PTHR33877:SF2">
    <property type="entry name" value="OS07G0170200 PROTEIN"/>
    <property type="match status" value="1"/>
</dbReference>
<feature type="domain" description="HNH nuclease" evidence="2">
    <location>
        <begin position="184"/>
        <end position="235"/>
    </location>
</feature>
<dbReference type="Gene3D" id="1.10.30.50">
    <property type="match status" value="1"/>
</dbReference>
<dbReference type="RefSeq" id="WP_013323717.1">
    <property type="nucleotide sequence ID" value="NC_014501.1"/>
</dbReference>
<reference evidence="4" key="1">
    <citation type="journal article" date="2011" name="MBio">
        <title>Novel metabolic attributes of the genus Cyanothece, comprising a group of unicellular nitrogen-fixing Cyanobacteria.</title>
        <authorList>
            <person name="Bandyopadhyay A."/>
            <person name="Elvitigala T."/>
            <person name="Welsh E."/>
            <person name="Stockel J."/>
            <person name="Liberton M."/>
            <person name="Min H."/>
            <person name="Sherman L.A."/>
            <person name="Pakrasi H.B."/>
        </authorList>
    </citation>
    <scope>NUCLEOTIDE SEQUENCE [LARGE SCALE GENOMIC DNA]</scope>
    <source>
        <strain evidence="4">PCC 7822</strain>
    </source>
</reference>
<dbReference type="SMART" id="SM00507">
    <property type="entry name" value="HNHc"/>
    <property type="match status" value="1"/>
</dbReference>
<dbReference type="Proteomes" id="UP000008206">
    <property type="component" value="Chromosome"/>
</dbReference>
<dbReference type="NCBIfam" id="NF040563">
    <property type="entry name" value="guided_IscB"/>
    <property type="match status" value="1"/>
</dbReference>
<dbReference type="eggNOG" id="COG1403">
    <property type="taxonomic scope" value="Bacteria"/>
</dbReference>
<evidence type="ECO:0000256" key="1">
    <source>
        <dbReference type="SAM" id="MobiDB-lite"/>
    </source>
</evidence>
<dbReference type="HOGENOM" id="CLU_036716_0_0_3"/>
<keyword evidence="3" id="KW-0540">Nuclease</keyword>
<dbReference type="GO" id="GO:0004519">
    <property type="term" value="F:endonuclease activity"/>
    <property type="evidence" value="ECO:0007669"/>
    <property type="project" value="UniProtKB-KW"/>
</dbReference>
<feature type="region of interest" description="Disordered" evidence="1">
    <location>
        <begin position="99"/>
        <end position="124"/>
    </location>
</feature>
<protein>
    <submittedName>
        <fullName evidence="3">HNH endonuclease</fullName>
    </submittedName>
</protein>
<dbReference type="Pfam" id="PF14239">
    <property type="entry name" value="RRXRR"/>
    <property type="match status" value="1"/>
</dbReference>
<dbReference type="CDD" id="cd00085">
    <property type="entry name" value="HNHc"/>
    <property type="match status" value="1"/>
</dbReference>
<dbReference type="OrthoDB" id="9802901at2"/>
<organism evidence="3 4">
    <name type="scientific">Gloeothece verrucosa (strain PCC 7822)</name>
    <name type="common">Cyanothece sp. (strain PCC 7822)</name>
    <dbReference type="NCBI Taxonomy" id="497965"/>
    <lineage>
        <taxon>Bacteria</taxon>
        <taxon>Bacillati</taxon>
        <taxon>Cyanobacteriota</taxon>
        <taxon>Cyanophyceae</taxon>
        <taxon>Oscillatoriophycideae</taxon>
        <taxon>Chroococcales</taxon>
        <taxon>Aphanothecaceae</taxon>
        <taxon>Gloeothece</taxon>
        <taxon>Gloeothece verrucosa</taxon>
    </lineage>
</organism>
<dbReference type="InterPro" id="IPR047693">
    <property type="entry name" value="RNA-guided_IscB-like"/>
</dbReference>
<evidence type="ECO:0000313" key="3">
    <source>
        <dbReference type="EMBL" id="ADN15648.1"/>
    </source>
</evidence>
<dbReference type="InterPro" id="IPR052892">
    <property type="entry name" value="NA-targeting_endonuclease"/>
</dbReference>
<dbReference type="InterPro" id="IPR029471">
    <property type="entry name" value="HNH_5"/>
</dbReference>
<dbReference type="InterPro" id="IPR003615">
    <property type="entry name" value="HNH_nuc"/>
</dbReference>
<dbReference type="Pfam" id="PF14279">
    <property type="entry name" value="HNH_5"/>
    <property type="match status" value="1"/>
</dbReference>
<dbReference type="EMBL" id="CP002198">
    <property type="protein sequence ID" value="ADN15648.1"/>
    <property type="molecule type" value="Genomic_DNA"/>
</dbReference>
<dbReference type="KEGG" id="cyj:Cyan7822_3711"/>
<dbReference type="InterPro" id="IPR025938">
    <property type="entry name" value="RRXRR_dom"/>
</dbReference>
<keyword evidence="4" id="KW-1185">Reference proteome</keyword>
<dbReference type="PANTHER" id="PTHR33877">
    <property type="entry name" value="SLL1193 PROTEIN"/>
    <property type="match status" value="1"/>
</dbReference>
<dbReference type="STRING" id="497965.Cyan7822_3711"/>
<feature type="compositionally biased region" description="Basic residues" evidence="1">
    <location>
        <begin position="99"/>
        <end position="122"/>
    </location>
</feature>
<sequence>MSKVFVLAPNKKPLNPVHSGQARRLLNQGKAAIFRRIPFSIILKKEVNNSANPLRVKIDPGAKTTGLSLVNDQTGEVIWAGELTHRGFAIRESLTSRRQLRRSRRGRKTRYRQPRFNNRKRVDKSLPPSLMSRVHNILTWVRKLTRLAIITAISSELVRFDTQALENPEIRGTEYQQGELAGYEVREYLLEKFNRKCIYCSQTDTRLEIEHLTPRSKGGSNRVSNLGIACQPCNQKKGNRDVLSFLKGKQDLAKKILDQAKKPLADTAAVNATRWELFNQLKQFNLPVEVGTGGLTKFNRCRQNLDKTHWLDAACVGQSTPEQLIIKGVRPLLIKANGHGTRQMCGTNKYGFPIRHRSRIKIHKGFQTGDIVKAIVTSGKKIGIHAGRVLCRASGSFDIASKSGRVTGISHKNCRVVHKNDGYAYEF</sequence>
<accession>E0UH49</accession>
<evidence type="ECO:0000313" key="4">
    <source>
        <dbReference type="Proteomes" id="UP000008206"/>
    </source>
</evidence>
<dbReference type="AlphaFoldDB" id="E0UH49"/>
<proteinExistence type="predicted"/>
<keyword evidence="3" id="KW-0255">Endonuclease</keyword>
<name>E0UH49_GLOV7</name>
<evidence type="ECO:0000259" key="2">
    <source>
        <dbReference type="SMART" id="SM00507"/>
    </source>
</evidence>
<keyword evidence="3" id="KW-0378">Hydrolase</keyword>
<gene>
    <name evidence="3" type="ordered locus">Cyan7822_3711</name>
</gene>